<reference evidence="1" key="1">
    <citation type="journal article" date="2020" name="New Phytol.">
        <title>Comparative genomics reveals dynamic genome evolution in host specialist ectomycorrhizal fungi.</title>
        <authorList>
            <person name="Lofgren L.A."/>
            <person name="Nguyen N.H."/>
            <person name="Vilgalys R."/>
            <person name="Ruytinx J."/>
            <person name="Liao H.L."/>
            <person name="Branco S."/>
            <person name="Kuo A."/>
            <person name="LaButti K."/>
            <person name="Lipzen A."/>
            <person name="Andreopoulos W."/>
            <person name="Pangilinan J."/>
            <person name="Riley R."/>
            <person name="Hundley H."/>
            <person name="Na H."/>
            <person name="Barry K."/>
            <person name="Grigoriev I.V."/>
            <person name="Stajich J.E."/>
            <person name="Kennedy P.G."/>
        </authorList>
    </citation>
    <scope>NUCLEOTIDE SEQUENCE</scope>
    <source>
        <strain evidence="1">MN1</strain>
    </source>
</reference>
<organism evidence="1 2">
    <name type="scientific">Suillus subaureus</name>
    <dbReference type="NCBI Taxonomy" id="48587"/>
    <lineage>
        <taxon>Eukaryota</taxon>
        <taxon>Fungi</taxon>
        <taxon>Dikarya</taxon>
        <taxon>Basidiomycota</taxon>
        <taxon>Agaricomycotina</taxon>
        <taxon>Agaricomycetes</taxon>
        <taxon>Agaricomycetidae</taxon>
        <taxon>Boletales</taxon>
        <taxon>Suillineae</taxon>
        <taxon>Suillaceae</taxon>
        <taxon>Suillus</taxon>
    </lineage>
</organism>
<protein>
    <submittedName>
        <fullName evidence="1">Uncharacterized protein</fullName>
    </submittedName>
</protein>
<dbReference type="Proteomes" id="UP000807769">
    <property type="component" value="Unassembled WGS sequence"/>
</dbReference>
<evidence type="ECO:0000313" key="2">
    <source>
        <dbReference type="Proteomes" id="UP000807769"/>
    </source>
</evidence>
<keyword evidence="2" id="KW-1185">Reference proteome</keyword>
<accession>A0A9P7DSK1</accession>
<gene>
    <name evidence="1" type="ORF">BJ212DRAFT_1487535</name>
</gene>
<dbReference type="EMBL" id="JABBWG010000087">
    <property type="protein sequence ID" value="KAG1801884.1"/>
    <property type="molecule type" value="Genomic_DNA"/>
</dbReference>
<proteinExistence type="predicted"/>
<name>A0A9P7DSK1_9AGAM</name>
<dbReference type="OrthoDB" id="2681490at2759"/>
<dbReference type="AlphaFoldDB" id="A0A9P7DSK1"/>
<dbReference type="RefSeq" id="XP_041186152.1">
    <property type="nucleotide sequence ID" value="XM_041341289.1"/>
</dbReference>
<comment type="caution">
    <text evidence="1">The sequence shown here is derived from an EMBL/GenBank/DDBJ whole genome shotgun (WGS) entry which is preliminary data.</text>
</comment>
<evidence type="ECO:0000313" key="1">
    <source>
        <dbReference type="EMBL" id="KAG1801884.1"/>
    </source>
</evidence>
<dbReference type="GeneID" id="64635305"/>
<sequence length="565" mass="63449">MSDLVNRDGMPWPRYPNAPCFTGDPFVVLTHLQHVDRLGQMNNLLGTQRIKELWQGLPEYRQGSFEDFTNEIMSMYPETGQNTYMRPAIQAPTVCAPQEPEHTLERPEITPIVPQCAPSIANPSLDLPEVPVIELAPPPAQVKAPIVSPQSKIRDPILIPISQEAPFDKIASLPAYIEAPIMRAPPEPIPKPEYPSAEVTPPQLKIHEPIIIPMLPEAPLEEILSPIVRDDSKYLLHIYASIPKLSIVLEAHLTPPVNQIRDDSKHLLPIHTPIHAPIPESPAVSEAHYATLSDQTYSDYCLPVKHPCIASPIHQVEYVSGDSEAPSECCIAPEVAQVAHLEALSHLPSSSHQFTIISSFMRCIRAPRTYIPALYATIIAEESSCYRIFTASSFSSCFSWTSYQSRLNLTPMRDLHARLAHIHTPIAFFITSDFAYFTLIRIFHSSTYYVDIVLINPIKGYPFMSWHQLALDKESIRRSRAIFALNFAYHSAHVNILTVYQPVLTLEDIVDNVPNHDCARSSSAHYPTLEHFHAPHIAPLGRAFNLYHKVQEFIPPVTSLPSRHI</sequence>